<keyword evidence="3" id="KW-1185">Reference proteome</keyword>
<dbReference type="InterPro" id="IPR002347">
    <property type="entry name" value="SDR_fam"/>
</dbReference>
<dbReference type="GO" id="GO:0016491">
    <property type="term" value="F:oxidoreductase activity"/>
    <property type="evidence" value="ECO:0007669"/>
    <property type="project" value="UniProtKB-KW"/>
</dbReference>
<dbReference type="OrthoDB" id="191139at2759"/>
<evidence type="ECO:0000313" key="3">
    <source>
        <dbReference type="Proteomes" id="UP000728032"/>
    </source>
</evidence>
<proteinExistence type="predicted"/>
<dbReference type="AlphaFoldDB" id="A0A7R9LPB4"/>
<name>A0A7R9LPB4_9ACAR</name>
<dbReference type="EMBL" id="CAJPVJ010001598">
    <property type="protein sequence ID" value="CAG2165002.1"/>
    <property type="molecule type" value="Genomic_DNA"/>
</dbReference>
<dbReference type="PANTHER" id="PTHR43157:SF31">
    <property type="entry name" value="PHOSPHATIDYLINOSITOL-GLYCAN BIOSYNTHESIS CLASS F PROTEIN"/>
    <property type="match status" value="1"/>
</dbReference>
<reference evidence="2" key="1">
    <citation type="submission" date="2020-11" db="EMBL/GenBank/DDBJ databases">
        <authorList>
            <person name="Tran Van P."/>
        </authorList>
    </citation>
    <scope>NUCLEOTIDE SEQUENCE</scope>
</reference>
<evidence type="ECO:0000313" key="2">
    <source>
        <dbReference type="EMBL" id="CAD7644219.1"/>
    </source>
</evidence>
<evidence type="ECO:0000256" key="1">
    <source>
        <dbReference type="ARBA" id="ARBA00023002"/>
    </source>
</evidence>
<dbReference type="Proteomes" id="UP000728032">
    <property type="component" value="Unassembled WGS sequence"/>
</dbReference>
<keyword evidence="1" id="KW-0560">Oxidoreductase</keyword>
<gene>
    <name evidence="2" type="ORF">ONB1V03_LOCUS4548</name>
</gene>
<protein>
    <submittedName>
        <fullName evidence="2">Uncharacterized protein</fullName>
    </submittedName>
</protein>
<dbReference type="SUPFAM" id="SSF51735">
    <property type="entry name" value="NAD(P)-binding Rossmann-fold domains"/>
    <property type="match status" value="1"/>
</dbReference>
<accession>A0A7R9LPB4</accession>
<dbReference type="Gene3D" id="3.40.50.720">
    <property type="entry name" value="NAD(P)-binding Rossmann-like Domain"/>
    <property type="match status" value="1"/>
</dbReference>
<dbReference type="InterPro" id="IPR036291">
    <property type="entry name" value="NAD(P)-bd_dom_sf"/>
</dbReference>
<dbReference type="PRINTS" id="PR00081">
    <property type="entry name" value="GDHRDH"/>
</dbReference>
<dbReference type="PANTHER" id="PTHR43157">
    <property type="entry name" value="PHOSPHATIDYLINOSITOL-GLYCAN BIOSYNTHESIS CLASS F PROTEIN-RELATED"/>
    <property type="match status" value="1"/>
</dbReference>
<sequence>MVNTIAHLMSSYPFIHYSCLSFVTLIISFRVYCQHFVWTKCVPKNSMKGKTVVITGANSGVGKETARELALKGARVVMGCRDRHSAQQLIQQMNKDLAFKPNIVYKNIDLCSFASVKEFAEDIIQNERSVDILINNAAVFGPPFALTVDGFESQFQTNHLSSALLTLLLSPKLQTSSQMSSHRSRVLMITSTLYRKGVIDENDFKKGYASLDNYDKRKAYNNSKLANILFARRLHKNIVSDNQLIDVLIASPGIVWTNLGRHLMLKWWQKCVLLPFAVMFVRTPKQGAQTPVHCTTAQSITSDSLYRNCCPQEWDAIVSDSVLSDKVYELTIKAIENYLK</sequence>
<dbReference type="EMBL" id="OC916423">
    <property type="protein sequence ID" value="CAD7644219.1"/>
    <property type="molecule type" value="Genomic_DNA"/>
</dbReference>
<dbReference type="Pfam" id="PF00106">
    <property type="entry name" value="adh_short"/>
    <property type="match status" value="1"/>
</dbReference>
<organism evidence="2">
    <name type="scientific">Oppiella nova</name>
    <dbReference type="NCBI Taxonomy" id="334625"/>
    <lineage>
        <taxon>Eukaryota</taxon>
        <taxon>Metazoa</taxon>
        <taxon>Ecdysozoa</taxon>
        <taxon>Arthropoda</taxon>
        <taxon>Chelicerata</taxon>
        <taxon>Arachnida</taxon>
        <taxon>Acari</taxon>
        <taxon>Acariformes</taxon>
        <taxon>Sarcoptiformes</taxon>
        <taxon>Oribatida</taxon>
        <taxon>Brachypylina</taxon>
        <taxon>Oppioidea</taxon>
        <taxon>Oppiidae</taxon>
        <taxon>Oppiella</taxon>
    </lineage>
</organism>